<proteinExistence type="predicted"/>
<name>A0A0M3HNX9_ASCLU</name>
<evidence type="ECO:0000313" key="3">
    <source>
        <dbReference type="WBParaSite" id="ALUE_0000348701-mRNA-1"/>
    </source>
</evidence>
<keyword evidence="1" id="KW-0812">Transmembrane</keyword>
<keyword evidence="2" id="KW-1185">Reference proteome</keyword>
<dbReference type="Proteomes" id="UP000036681">
    <property type="component" value="Unplaced"/>
</dbReference>
<protein>
    <submittedName>
        <fullName evidence="3">DUF2061 domain-containing protein</fullName>
    </submittedName>
</protein>
<keyword evidence="1" id="KW-1133">Transmembrane helix</keyword>
<evidence type="ECO:0000256" key="1">
    <source>
        <dbReference type="SAM" id="Phobius"/>
    </source>
</evidence>
<organism evidence="2 3">
    <name type="scientific">Ascaris lumbricoides</name>
    <name type="common">Giant roundworm</name>
    <dbReference type="NCBI Taxonomy" id="6252"/>
    <lineage>
        <taxon>Eukaryota</taxon>
        <taxon>Metazoa</taxon>
        <taxon>Ecdysozoa</taxon>
        <taxon>Nematoda</taxon>
        <taxon>Chromadorea</taxon>
        <taxon>Rhabditida</taxon>
        <taxon>Spirurina</taxon>
        <taxon>Ascaridomorpha</taxon>
        <taxon>Ascaridoidea</taxon>
        <taxon>Ascarididae</taxon>
        <taxon>Ascaris</taxon>
    </lineage>
</organism>
<dbReference type="AlphaFoldDB" id="A0A0M3HNX9"/>
<feature type="transmembrane region" description="Helical" evidence="1">
    <location>
        <begin position="21"/>
        <end position="46"/>
    </location>
</feature>
<sequence>MPTTRRRRGNVWSGQRPARHALFDLSSSLGLAALGASMSSAILSALSDKLLVNVASVFRNIARYFQHRCGW</sequence>
<reference evidence="3" key="1">
    <citation type="submission" date="2017-02" db="UniProtKB">
        <authorList>
            <consortium name="WormBaseParasite"/>
        </authorList>
    </citation>
    <scope>IDENTIFICATION</scope>
</reference>
<evidence type="ECO:0000313" key="2">
    <source>
        <dbReference type="Proteomes" id="UP000036681"/>
    </source>
</evidence>
<accession>A0A0M3HNX9</accession>
<dbReference type="WBParaSite" id="ALUE_0000348701-mRNA-1">
    <property type="protein sequence ID" value="ALUE_0000348701-mRNA-1"/>
    <property type="gene ID" value="ALUE_0000348701"/>
</dbReference>
<keyword evidence="1" id="KW-0472">Membrane</keyword>